<evidence type="ECO:0000259" key="2">
    <source>
        <dbReference type="Pfam" id="PF00182"/>
    </source>
</evidence>
<dbReference type="Pfam" id="PF00182">
    <property type="entry name" value="Glyco_hydro_19"/>
    <property type="match status" value="1"/>
</dbReference>
<sequence length="925" mass="103186">MSDFKITGNPNPVVGKEEFYTINALFGSLLPNPLMPKSSFGPPVSWTIHVLEHGKWRKTKENDKTGDKVSYTFLHKSLERKGIRIMAKRGEQVARLDVKTQAAGTPKIDSVELLDKSGKKPAKPLSYGQTLKARVHCLHMEKRKVYVTLWEDDAKKGGHNKANEKNIVETRFGIVKNGKADVDFPLRPSFAKIATKAGPESDKIHEYYVTTEFNKEKIPSNNVNVNELEAPVAPFKGKTTSPGQTQPIKNNVPVQKPKTSTVPAQTKVKGVINSVNITDANGNKIKGVFKENRIKVWINSKGLIGKEVRLKLYDEDVVSDDELLDQKFTIKSDLHVRLVPLDTIPRSLGGDFGEGPELELFAHVEVLQSDVNKPSEVVKVDAKVFKPDPIEPTNNVMKQGKNDKKDEKKDEKKGGCERCKTLTKKELELIFTDADDSMLTNVVNAFNEGINKFEINTCLRKAHFFAQVLKEVGTKLELKKPESMNYSAGALKDGYWYSEGTNWIKGNRQTGEGGYFANGTKKNYCNLSYFRTNKAIADLYARKDLNGYNDRGIQSANQDMLANYAYSNKFGNKGFETGDGSKYRGKGLIQLTWKENYEKVYEKIKLVDPLVNIVNNPEKILTDIRYAVFSAMGFWQLKKVNSVIVNDTNESIANLVTGKINPNDDADSKKRRRENYKNITKKIFKVDDCENGKTTIKEVDGQSEYYTYKSGKIKLIKGTEKKHAYYVEKGGGKFKLLYVLDENEHGMVKIPSSGSGFGRYSGVDAGGISGGETVGQGDHYLLPKTAACLFGIISEVNEKGWEIHLGDMSSENGSDPWGAGSSHHAGHGHLGRRKGLDCDFRYLNTSGKSYQGNNTSSIFDKEKNKTVFNLAYTYGFRKNFCANPVTIFGNSIQGVIHDKGHADHGHIGLTDIDLEEVKSLNVNKI</sequence>
<dbReference type="GO" id="GO:0004568">
    <property type="term" value="F:chitinase activity"/>
    <property type="evidence" value="ECO:0007669"/>
    <property type="project" value="InterPro"/>
</dbReference>
<dbReference type="EMBL" id="JPRM01000051">
    <property type="protein sequence ID" value="KFF08909.1"/>
    <property type="molecule type" value="Genomic_DNA"/>
</dbReference>
<dbReference type="GO" id="GO:0016998">
    <property type="term" value="P:cell wall macromolecule catabolic process"/>
    <property type="evidence" value="ECO:0007669"/>
    <property type="project" value="InterPro"/>
</dbReference>
<feature type="region of interest" description="Disordered" evidence="1">
    <location>
        <begin position="390"/>
        <end position="415"/>
    </location>
</feature>
<dbReference type="Proteomes" id="UP000198424">
    <property type="component" value="Unassembled WGS sequence"/>
</dbReference>
<feature type="compositionally biased region" description="Basic and acidic residues" evidence="1">
    <location>
        <begin position="400"/>
        <end position="415"/>
    </location>
</feature>
<dbReference type="Proteomes" id="UP000028712">
    <property type="component" value="Unassembled WGS sequence"/>
</dbReference>
<evidence type="ECO:0000256" key="1">
    <source>
        <dbReference type="SAM" id="MobiDB-lite"/>
    </source>
</evidence>
<dbReference type="Gene3D" id="1.10.530.10">
    <property type="match status" value="1"/>
</dbReference>
<dbReference type="InterPro" id="IPR023346">
    <property type="entry name" value="Lysozyme-like_dom_sf"/>
</dbReference>
<evidence type="ECO:0000313" key="6">
    <source>
        <dbReference type="Proteomes" id="UP000198424"/>
    </source>
</evidence>
<reference evidence="4 6" key="2">
    <citation type="submission" date="2016-11" db="EMBL/GenBank/DDBJ databases">
        <title>Whole genomes of Flavobacteriaceae.</title>
        <authorList>
            <person name="Stine C."/>
            <person name="Li C."/>
            <person name="Tadesse D."/>
        </authorList>
    </citation>
    <scope>NUCLEOTIDE SEQUENCE [LARGE SCALE GENOMIC DNA]</scope>
    <source>
        <strain evidence="4 6">ATCC 29551</strain>
    </source>
</reference>
<dbReference type="AlphaFoldDB" id="A0A085ZWU5"/>
<dbReference type="EMBL" id="MUGY01000007">
    <property type="protein sequence ID" value="OXA95427.1"/>
    <property type="molecule type" value="Genomic_DNA"/>
</dbReference>
<dbReference type="RefSeq" id="WP_035628075.1">
    <property type="nucleotide sequence ID" value="NZ_JBEWQG010000006.1"/>
</dbReference>
<comment type="caution">
    <text evidence="3">The sequence shown here is derived from an EMBL/GenBank/DDBJ whole genome shotgun (WGS) entry which is preliminary data.</text>
</comment>
<feature type="region of interest" description="Disordered" evidence="1">
    <location>
        <begin position="237"/>
        <end position="262"/>
    </location>
</feature>
<dbReference type="STRING" id="991.IW20_23530"/>
<organism evidence="3 5">
    <name type="scientific">Flavobacterium hydatis</name>
    <name type="common">Cytophaga aquatilis</name>
    <dbReference type="NCBI Taxonomy" id="991"/>
    <lineage>
        <taxon>Bacteria</taxon>
        <taxon>Pseudomonadati</taxon>
        <taxon>Bacteroidota</taxon>
        <taxon>Flavobacteriia</taxon>
        <taxon>Flavobacteriales</taxon>
        <taxon>Flavobacteriaceae</taxon>
        <taxon>Flavobacterium</taxon>
    </lineage>
</organism>
<keyword evidence="6" id="KW-1185">Reference proteome</keyword>
<dbReference type="OrthoDB" id="961266at2"/>
<reference evidence="3 5" key="1">
    <citation type="submission" date="2014-07" db="EMBL/GenBank/DDBJ databases">
        <title>Genome of Flavobacterium hydatis DSM 2063.</title>
        <authorList>
            <person name="Pipes S.E."/>
            <person name="Stropko S.J."/>
            <person name="Newman J.D."/>
        </authorList>
    </citation>
    <scope>NUCLEOTIDE SEQUENCE [LARGE SCALE GENOMIC DNA]</scope>
    <source>
        <strain evidence="3 5">DSM 2063</strain>
    </source>
</reference>
<protein>
    <recommendedName>
        <fullName evidence="2">Glycoside hydrolase family 19 catalytic domain-containing protein</fullName>
    </recommendedName>
</protein>
<name>A0A085ZWU5_FLAHY</name>
<gene>
    <name evidence="4" type="ORF">B0A62_08950</name>
    <name evidence="3" type="ORF">IW20_23530</name>
</gene>
<evidence type="ECO:0000313" key="3">
    <source>
        <dbReference type="EMBL" id="KFF08909.1"/>
    </source>
</evidence>
<dbReference type="GO" id="GO:0006032">
    <property type="term" value="P:chitin catabolic process"/>
    <property type="evidence" value="ECO:0007669"/>
    <property type="project" value="InterPro"/>
</dbReference>
<evidence type="ECO:0000313" key="4">
    <source>
        <dbReference type="EMBL" id="OXA95427.1"/>
    </source>
</evidence>
<dbReference type="SUPFAM" id="SSF53955">
    <property type="entry name" value="Lysozyme-like"/>
    <property type="match status" value="1"/>
</dbReference>
<dbReference type="eggNOG" id="COG3179">
    <property type="taxonomic scope" value="Bacteria"/>
</dbReference>
<feature type="compositionally biased region" description="Polar residues" evidence="1">
    <location>
        <begin position="238"/>
        <end position="262"/>
    </location>
</feature>
<accession>A0A085ZWU5</accession>
<feature type="domain" description="Glycoside hydrolase family 19 catalytic" evidence="2">
    <location>
        <begin position="575"/>
        <end position="696"/>
    </location>
</feature>
<evidence type="ECO:0000313" key="5">
    <source>
        <dbReference type="Proteomes" id="UP000028712"/>
    </source>
</evidence>
<dbReference type="InterPro" id="IPR000726">
    <property type="entry name" value="Glyco_hydro_19_cat"/>
</dbReference>
<proteinExistence type="predicted"/>